<accession>A0A484I769</accession>
<dbReference type="KEGG" id="nfn:NFRAN_0318"/>
<dbReference type="Gene3D" id="2.150.10.10">
    <property type="entry name" value="Serralysin-like metalloprotease, C-terminal"/>
    <property type="match status" value="2"/>
</dbReference>
<protein>
    <submittedName>
        <fullName evidence="3">Uncharacterized protein</fullName>
    </submittedName>
</protein>
<dbReference type="OrthoDB" id="380162at2157"/>
<gene>
    <name evidence="3" type="ORF">NFRAN_0318</name>
</gene>
<evidence type="ECO:0000256" key="1">
    <source>
        <dbReference type="ARBA" id="ARBA00004613"/>
    </source>
</evidence>
<dbReference type="Proteomes" id="UP000294299">
    <property type="component" value="Chromosome NFRAN"/>
</dbReference>
<name>A0A484I769_9ARCH</name>
<keyword evidence="4" id="KW-1185">Reference proteome</keyword>
<dbReference type="RefSeq" id="WP_134482728.1">
    <property type="nucleotide sequence ID" value="NZ_LR216287.1"/>
</dbReference>
<dbReference type="InterPro" id="IPR018511">
    <property type="entry name" value="Hemolysin-typ_Ca-bd_CS"/>
</dbReference>
<dbReference type="InterPro" id="IPR011049">
    <property type="entry name" value="Serralysin-like_metalloprot_C"/>
</dbReference>
<evidence type="ECO:0000313" key="4">
    <source>
        <dbReference type="Proteomes" id="UP000294299"/>
    </source>
</evidence>
<dbReference type="InterPro" id="IPR001343">
    <property type="entry name" value="Hemolysn_Ca-bd"/>
</dbReference>
<dbReference type="PANTHER" id="PTHR38340">
    <property type="entry name" value="S-LAYER PROTEIN"/>
    <property type="match status" value="1"/>
</dbReference>
<organism evidence="3 4">
    <name type="scientific">Candidatus Nitrosocosmicus franklandianus</name>
    <dbReference type="NCBI Taxonomy" id="1798806"/>
    <lineage>
        <taxon>Archaea</taxon>
        <taxon>Nitrososphaerota</taxon>
        <taxon>Nitrososphaeria</taxon>
        <taxon>Nitrososphaerales</taxon>
        <taxon>Nitrososphaeraceae</taxon>
        <taxon>Candidatus Nitrosocosmicus</taxon>
    </lineage>
</organism>
<keyword evidence="2" id="KW-0964">Secreted</keyword>
<reference evidence="3 4" key="1">
    <citation type="submission" date="2019-02" db="EMBL/GenBank/DDBJ databases">
        <authorList>
            <person name="Lehtovirta-Morley E L."/>
        </authorList>
    </citation>
    <scope>NUCLEOTIDE SEQUENCE [LARGE SCALE GENOMIC DNA]</scope>
    <source>
        <strain evidence="3">NFRAN1</strain>
    </source>
</reference>
<proteinExistence type="predicted"/>
<evidence type="ECO:0000256" key="2">
    <source>
        <dbReference type="ARBA" id="ARBA00022525"/>
    </source>
</evidence>
<comment type="subcellular location">
    <subcellularLocation>
        <location evidence="1">Secreted</location>
    </subcellularLocation>
</comment>
<evidence type="ECO:0000313" key="3">
    <source>
        <dbReference type="EMBL" id="VFJ12639.1"/>
    </source>
</evidence>
<dbReference type="PROSITE" id="PS00330">
    <property type="entry name" value="HEMOLYSIN_CALCIUM"/>
    <property type="match status" value="2"/>
</dbReference>
<dbReference type="AlphaFoldDB" id="A0A484I769"/>
<dbReference type="PANTHER" id="PTHR38340:SF1">
    <property type="entry name" value="S-LAYER PROTEIN"/>
    <property type="match status" value="1"/>
</dbReference>
<dbReference type="SUPFAM" id="SSF51120">
    <property type="entry name" value="beta-Roll"/>
    <property type="match status" value="1"/>
</dbReference>
<dbReference type="GeneID" id="39419873"/>
<dbReference type="PRINTS" id="PR00313">
    <property type="entry name" value="CABNDNGRPT"/>
</dbReference>
<sequence>MVVTISSQGLLYASGPNFPLTVFAGGNHGGDGDGNRYAGPINNADSSERVIYCTFNENFKAPKCEGTSRSDIMIGTIQEDFIEGKGSDDAIQGRAANDDIFGGKGNDDIQGGLGSDNIYGEDGDDLLYGGPDGDFIVGGKGNDELYGGPGEDILEGGPGSNYFDCGDDYDIIIDFDPSKDIASNNCEDIRTDL</sequence>
<dbReference type="InterPro" id="IPR050557">
    <property type="entry name" value="RTX_toxin/Mannuronan_C5-epim"/>
</dbReference>
<dbReference type="GO" id="GO:0005576">
    <property type="term" value="C:extracellular region"/>
    <property type="evidence" value="ECO:0007669"/>
    <property type="project" value="UniProtKB-SubCell"/>
</dbReference>
<dbReference type="GO" id="GO:0005509">
    <property type="term" value="F:calcium ion binding"/>
    <property type="evidence" value="ECO:0007669"/>
    <property type="project" value="InterPro"/>
</dbReference>
<dbReference type="Pfam" id="PF00353">
    <property type="entry name" value="HemolysinCabind"/>
    <property type="match status" value="2"/>
</dbReference>
<dbReference type="EMBL" id="LR216287">
    <property type="protein sequence ID" value="VFJ12639.1"/>
    <property type="molecule type" value="Genomic_DNA"/>
</dbReference>